<comment type="caution">
    <text evidence="1">The sequence shown here is derived from an EMBL/GenBank/DDBJ whole genome shotgun (WGS) entry which is preliminary data.</text>
</comment>
<reference evidence="1 2" key="1">
    <citation type="submission" date="2022-01" db="EMBL/GenBank/DDBJ databases">
        <title>Collection of gut derived symbiotic bacterial strains cultured from healthy donors.</title>
        <authorList>
            <person name="Lin H."/>
            <person name="Kohout C."/>
            <person name="Waligurski E."/>
            <person name="Pamer E.G."/>
        </authorList>
    </citation>
    <scope>NUCLEOTIDE SEQUENCE [LARGE SCALE GENOMIC DNA]</scope>
    <source>
        <strain evidence="1 2">DFI.3.7</strain>
    </source>
</reference>
<keyword evidence="2" id="KW-1185">Reference proteome</keyword>
<evidence type="ECO:0000313" key="2">
    <source>
        <dbReference type="Proteomes" id="UP001200313"/>
    </source>
</evidence>
<dbReference type="Pfam" id="PF10934">
    <property type="entry name" value="Sheath_initiator"/>
    <property type="match status" value="1"/>
</dbReference>
<protein>
    <recommendedName>
        <fullName evidence="3">DUF2634 domain-containing protein</fullName>
    </recommendedName>
</protein>
<dbReference type="InterPro" id="IPR020288">
    <property type="entry name" value="Sheath_initiator"/>
</dbReference>
<dbReference type="Proteomes" id="UP001200313">
    <property type="component" value="Unassembled WGS sequence"/>
</dbReference>
<evidence type="ECO:0000313" key="1">
    <source>
        <dbReference type="EMBL" id="MCG4528780.1"/>
    </source>
</evidence>
<sequence length="116" mass="12470">MDNLTLKIDPGAHDLVLADGALVMVSGAETVAQCVRLTLETFKGEWFLDTGHGTDYDQIIGDGTGDPEAVLRAAIFQETSVQYIDRLEVSRQGRRLSAAFTGRLADGTEISLEVSA</sequence>
<name>A0ABS9MD95_9FIRM</name>
<dbReference type="RefSeq" id="WP_238075039.1">
    <property type="nucleotide sequence ID" value="NZ_JAKNJB010000044.1"/>
</dbReference>
<dbReference type="EMBL" id="JAKNJB010000044">
    <property type="protein sequence ID" value="MCG4528780.1"/>
    <property type="molecule type" value="Genomic_DNA"/>
</dbReference>
<gene>
    <name evidence="1" type="ORF">L0P79_17190</name>
</gene>
<dbReference type="SUPFAM" id="SSF160719">
    <property type="entry name" value="gpW/gp25-like"/>
    <property type="match status" value="1"/>
</dbReference>
<accession>A0ABS9MD95</accession>
<evidence type="ECO:0008006" key="3">
    <source>
        <dbReference type="Google" id="ProtNLM"/>
    </source>
</evidence>
<organism evidence="1 2">
    <name type="scientific">Intestinimonas massiliensis</name>
    <name type="common">ex Afouda et al. 2020</name>
    <dbReference type="NCBI Taxonomy" id="1673721"/>
    <lineage>
        <taxon>Bacteria</taxon>
        <taxon>Bacillati</taxon>
        <taxon>Bacillota</taxon>
        <taxon>Clostridia</taxon>
        <taxon>Eubacteriales</taxon>
        <taxon>Intestinimonas</taxon>
    </lineage>
</organism>
<proteinExistence type="predicted"/>